<feature type="transmembrane region" description="Helical" evidence="7">
    <location>
        <begin position="60"/>
        <end position="90"/>
    </location>
</feature>
<evidence type="ECO:0000256" key="1">
    <source>
        <dbReference type="ARBA" id="ARBA00004651"/>
    </source>
</evidence>
<comment type="caution">
    <text evidence="8">The sequence shown here is derived from an EMBL/GenBank/DDBJ whole genome shotgun (WGS) entry which is preliminary data.</text>
</comment>
<feature type="transmembrane region" description="Helical" evidence="7">
    <location>
        <begin position="178"/>
        <end position="200"/>
    </location>
</feature>
<feature type="transmembrane region" description="Helical" evidence="7">
    <location>
        <begin position="295"/>
        <end position="315"/>
    </location>
</feature>
<dbReference type="InterPro" id="IPR052031">
    <property type="entry name" value="Membrane_Transporter-Flippase"/>
</dbReference>
<reference evidence="8 9" key="1">
    <citation type="submission" date="2023-01" db="EMBL/GenBank/DDBJ databases">
        <title>Minimal conservation of predation-associated metabolite biosynthetic gene clusters underscores biosynthetic potential of Myxococcota including descriptions for ten novel species: Archangium lansinium sp. nov., Myxococcus landrumus sp. nov., Nannocystis bai.</title>
        <authorList>
            <person name="Ahearne A."/>
            <person name="Stevens C."/>
            <person name="Dowd S."/>
        </authorList>
    </citation>
    <scope>NUCLEOTIDE SEQUENCE [LARGE SCALE GENOMIC DNA]</scope>
    <source>
        <strain evidence="8 9">WIWO2</strain>
    </source>
</reference>
<feature type="transmembrane region" description="Helical" evidence="7">
    <location>
        <begin position="253"/>
        <end position="275"/>
    </location>
</feature>
<evidence type="ECO:0000313" key="9">
    <source>
        <dbReference type="Proteomes" id="UP001217485"/>
    </source>
</evidence>
<keyword evidence="4 7" id="KW-0812">Transmembrane</keyword>
<feature type="transmembrane region" description="Helical" evidence="7">
    <location>
        <begin position="206"/>
        <end position="230"/>
    </location>
</feature>
<gene>
    <name evidence="8" type="ORF">POL72_33435</name>
</gene>
<evidence type="ECO:0000256" key="7">
    <source>
        <dbReference type="SAM" id="Phobius"/>
    </source>
</evidence>
<keyword evidence="2" id="KW-0813">Transport</keyword>
<accession>A0ABT5C8D9</accession>
<protein>
    <submittedName>
        <fullName evidence="8">MATE family efflux transporter</fullName>
    </submittedName>
</protein>
<dbReference type="PIRSF" id="PIRSF006603">
    <property type="entry name" value="DinF"/>
    <property type="match status" value="1"/>
</dbReference>
<comment type="subcellular location">
    <subcellularLocation>
        <location evidence="1">Cell membrane</location>
        <topology evidence="1">Multi-pass membrane protein</topology>
    </subcellularLocation>
</comment>
<feature type="transmembrane region" description="Helical" evidence="7">
    <location>
        <begin position="336"/>
        <end position="358"/>
    </location>
</feature>
<keyword evidence="6 7" id="KW-0472">Membrane</keyword>
<dbReference type="RefSeq" id="WP_272100822.1">
    <property type="nucleotide sequence ID" value="NZ_JAQNDK010000004.1"/>
</dbReference>
<feature type="transmembrane region" description="Helical" evidence="7">
    <location>
        <begin position="143"/>
        <end position="166"/>
    </location>
</feature>
<evidence type="ECO:0000313" key="8">
    <source>
        <dbReference type="EMBL" id="MDC0682678.1"/>
    </source>
</evidence>
<dbReference type="Pfam" id="PF01554">
    <property type="entry name" value="MatE"/>
    <property type="match status" value="2"/>
</dbReference>
<keyword evidence="9" id="KW-1185">Reference proteome</keyword>
<dbReference type="InterPro" id="IPR002528">
    <property type="entry name" value="MATE_fam"/>
</dbReference>
<organism evidence="8 9">
    <name type="scientific">Sorangium atrum</name>
    <dbReference type="NCBI Taxonomy" id="2995308"/>
    <lineage>
        <taxon>Bacteria</taxon>
        <taxon>Pseudomonadati</taxon>
        <taxon>Myxococcota</taxon>
        <taxon>Polyangia</taxon>
        <taxon>Polyangiales</taxon>
        <taxon>Polyangiaceae</taxon>
        <taxon>Sorangium</taxon>
    </lineage>
</organism>
<dbReference type="NCBIfam" id="TIGR00797">
    <property type="entry name" value="matE"/>
    <property type="match status" value="1"/>
</dbReference>
<feature type="transmembrane region" description="Helical" evidence="7">
    <location>
        <begin position="111"/>
        <end position="131"/>
    </location>
</feature>
<proteinExistence type="predicted"/>
<evidence type="ECO:0000256" key="6">
    <source>
        <dbReference type="ARBA" id="ARBA00023136"/>
    </source>
</evidence>
<keyword evidence="5 7" id="KW-1133">Transmembrane helix</keyword>
<keyword evidence="3" id="KW-1003">Cell membrane</keyword>
<dbReference type="InterPro" id="IPR048279">
    <property type="entry name" value="MdtK-like"/>
</dbReference>
<dbReference type="PANTHER" id="PTHR43549">
    <property type="entry name" value="MULTIDRUG RESISTANCE PROTEIN YPNP-RELATED"/>
    <property type="match status" value="1"/>
</dbReference>
<evidence type="ECO:0000256" key="2">
    <source>
        <dbReference type="ARBA" id="ARBA00022448"/>
    </source>
</evidence>
<evidence type="ECO:0000256" key="4">
    <source>
        <dbReference type="ARBA" id="ARBA00022692"/>
    </source>
</evidence>
<name>A0ABT5C8D9_9BACT</name>
<dbReference type="EMBL" id="JAQNDK010000004">
    <property type="protein sequence ID" value="MDC0682678.1"/>
    <property type="molecule type" value="Genomic_DNA"/>
</dbReference>
<evidence type="ECO:0000256" key="3">
    <source>
        <dbReference type="ARBA" id="ARBA00022475"/>
    </source>
</evidence>
<dbReference type="PANTHER" id="PTHR43549:SF3">
    <property type="entry name" value="MULTIDRUG RESISTANCE PROTEIN YPNP-RELATED"/>
    <property type="match status" value="1"/>
</dbReference>
<feature type="transmembrane region" description="Helical" evidence="7">
    <location>
        <begin position="378"/>
        <end position="396"/>
    </location>
</feature>
<evidence type="ECO:0000256" key="5">
    <source>
        <dbReference type="ARBA" id="ARBA00022989"/>
    </source>
</evidence>
<dbReference type="Proteomes" id="UP001217485">
    <property type="component" value="Unassembled WGS sequence"/>
</dbReference>
<sequence length="462" mass="48821">MDTNIEVEAPSAPRGVHDMTQGKPRAHVVRVMLFILAGMAIQTLYGLIDIYWVGRLGKEAVAAVAVSSNLMFVSLAATQMLSVGCVALVSQAAGRKEHGEVQRLFNQVQSLAMWAGALFLVLGLALHRTYAERLSGDAMTAELASSFLLAFIPALALQFTMVGLGSALRGIGDMKPGLVAQTASVLLNMVLAPFLVFGWVSGRPLGVLGAALATLIATAAAVIGLAVYLLRGKTFLRLRLADWQPDLPTWRKLVAIGLPSGAEFLLLAVTMGVIYVVTRPFGSEAQAGFGIGLRVMQAGFMPAVAISFSAAAVIGQNYGSRAYARVRETALESVKLVLGFMVLFTVVCQVFPAQLVALFSPAPDVVAAGVDYLQVTSWGYFASGIVFVCAGVFQGLGNTWPSLAASGARAVAFVLPVLALSARPGFRMHTIWLVSLGATLGQFGLQQILLRRELALKVPASQ</sequence>
<feature type="transmembrane region" description="Helical" evidence="7">
    <location>
        <begin position="28"/>
        <end position="48"/>
    </location>
</feature>